<dbReference type="SUPFAM" id="SSF46955">
    <property type="entry name" value="Putative DNA-binding domain"/>
    <property type="match status" value="1"/>
</dbReference>
<evidence type="ECO:0000256" key="1">
    <source>
        <dbReference type="ARBA" id="ARBA00023125"/>
    </source>
</evidence>
<dbReference type="SMART" id="SM00422">
    <property type="entry name" value="HTH_MERR"/>
    <property type="match status" value="1"/>
</dbReference>
<sequence length="348" mass="36506">MLIGEVARRSGVSARMLRHYDTLGLVRPTGRTVGNYREYTPADVRRIFHVEGLRSLGLSLRQIARTLDDPGFTPSALVGDLILQTEERLRRDRELLDRLRTVGAAEPAGWEDVARVVELLHGLRSRNAERRQQTVLATPLPAELLAGAVLTEADPYVAGALRWALARSGGDGAASLASGLAAGDAEVRRRAVLALAELPGDEATAMLTGALDDPDPAIRRCAALALGPRGVTAAVPTLVRMVVDGPNDVEAGEHLGALARDPARAETIMSALTGELAAHATDPAVRIRLVQALAEMPGTVALDVLRALSLDADRPVAMIAATLVSALTRGAEPSVAGGGPPATDASSR</sequence>
<evidence type="ECO:0000313" key="3">
    <source>
        <dbReference type="EMBL" id="MDR7326215.1"/>
    </source>
</evidence>
<dbReference type="EMBL" id="JAVDYC010000001">
    <property type="protein sequence ID" value="MDR7326215.1"/>
    <property type="molecule type" value="Genomic_DNA"/>
</dbReference>
<name>A0AAE4CVH0_9ACTN</name>
<dbReference type="PANTHER" id="PTHR30204:SF93">
    <property type="entry name" value="HTH MERR-TYPE DOMAIN-CONTAINING PROTEIN"/>
    <property type="match status" value="1"/>
</dbReference>
<dbReference type="GO" id="GO:0003700">
    <property type="term" value="F:DNA-binding transcription factor activity"/>
    <property type="evidence" value="ECO:0007669"/>
    <property type="project" value="InterPro"/>
</dbReference>
<protein>
    <submittedName>
        <fullName evidence="3">DNA-binding transcriptional MerR regulator</fullName>
    </submittedName>
</protein>
<organism evidence="3 4">
    <name type="scientific">Catenuloplanes niger</name>
    <dbReference type="NCBI Taxonomy" id="587534"/>
    <lineage>
        <taxon>Bacteria</taxon>
        <taxon>Bacillati</taxon>
        <taxon>Actinomycetota</taxon>
        <taxon>Actinomycetes</taxon>
        <taxon>Micromonosporales</taxon>
        <taxon>Micromonosporaceae</taxon>
        <taxon>Catenuloplanes</taxon>
    </lineage>
</organism>
<dbReference type="Pfam" id="PF13646">
    <property type="entry name" value="HEAT_2"/>
    <property type="match status" value="1"/>
</dbReference>
<dbReference type="Gene3D" id="1.10.1660.10">
    <property type="match status" value="1"/>
</dbReference>
<gene>
    <name evidence="3" type="ORF">J2S44_006465</name>
</gene>
<evidence type="ECO:0000313" key="4">
    <source>
        <dbReference type="Proteomes" id="UP001183629"/>
    </source>
</evidence>
<dbReference type="Pfam" id="PF13411">
    <property type="entry name" value="MerR_1"/>
    <property type="match status" value="1"/>
</dbReference>
<dbReference type="Proteomes" id="UP001183629">
    <property type="component" value="Unassembled WGS sequence"/>
</dbReference>
<keyword evidence="4" id="KW-1185">Reference proteome</keyword>
<keyword evidence="1 3" id="KW-0238">DNA-binding</keyword>
<dbReference type="AlphaFoldDB" id="A0AAE4CVH0"/>
<dbReference type="PANTHER" id="PTHR30204">
    <property type="entry name" value="REDOX-CYCLING DRUG-SENSING TRANSCRIPTIONAL ACTIVATOR SOXR"/>
    <property type="match status" value="1"/>
</dbReference>
<dbReference type="InterPro" id="IPR009061">
    <property type="entry name" value="DNA-bd_dom_put_sf"/>
</dbReference>
<dbReference type="SMART" id="SM00567">
    <property type="entry name" value="EZ_HEAT"/>
    <property type="match status" value="3"/>
</dbReference>
<dbReference type="InterPro" id="IPR011989">
    <property type="entry name" value="ARM-like"/>
</dbReference>
<dbReference type="GO" id="GO:0003677">
    <property type="term" value="F:DNA binding"/>
    <property type="evidence" value="ECO:0007669"/>
    <property type="project" value="UniProtKB-KW"/>
</dbReference>
<dbReference type="PROSITE" id="PS50937">
    <property type="entry name" value="HTH_MERR_2"/>
    <property type="match status" value="1"/>
</dbReference>
<proteinExistence type="predicted"/>
<dbReference type="InterPro" id="IPR004155">
    <property type="entry name" value="PBS_lyase_HEAT"/>
</dbReference>
<dbReference type="InterPro" id="IPR000551">
    <property type="entry name" value="MerR-type_HTH_dom"/>
</dbReference>
<dbReference type="RefSeq" id="WP_310421548.1">
    <property type="nucleotide sequence ID" value="NZ_JAVDYC010000001.1"/>
</dbReference>
<dbReference type="SUPFAM" id="SSF48371">
    <property type="entry name" value="ARM repeat"/>
    <property type="match status" value="1"/>
</dbReference>
<dbReference type="PROSITE" id="PS00552">
    <property type="entry name" value="HTH_MERR_1"/>
    <property type="match status" value="1"/>
</dbReference>
<reference evidence="3 4" key="1">
    <citation type="submission" date="2023-07" db="EMBL/GenBank/DDBJ databases">
        <title>Sequencing the genomes of 1000 actinobacteria strains.</title>
        <authorList>
            <person name="Klenk H.-P."/>
        </authorList>
    </citation>
    <scope>NUCLEOTIDE SEQUENCE [LARGE SCALE GENOMIC DNA]</scope>
    <source>
        <strain evidence="3 4">DSM 44711</strain>
    </source>
</reference>
<dbReference type="Gene3D" id="1.25.10.10">
    <property type="entry name" value="Leucine-rich Repeat Variant"/>
    <property type="match status" value="1"/>
</dbReference>
<accession>A0AAE4CVH0</accession>
<dbReference type="PRINTS" id="PR00040">
    <property type="entry name" value="HTHMERR"/>
</dbReference>
<comment type="caution">
    <text evidence="3">The sequence shown here is derived from an EMBL/GenBank/DDBJ whole genome shotgun (WGS) entry which is preliminary data.</text>
</comment>
<feature type="domain" description="HTH merR-type" evidence="2">
    <location>
        <begin position="1"/>
        <end position="69"/>
    </location>
</feature>
<evidence type="ECO:0000259" key="2">
    <source>
        <dbReference type="PROSITE" id="PS50937"/>
    </source>
</evidence>
<dbReference type="InterPro" id="IPR047057">
    <property type="entry name" value="MerR_fam"/>
</dbReference>
<dbReference type="InterPro" id="IPR016024">
    <property type="entry name" value="ARM-type_fold"/>
</dbReference>